<reference evidence="2" key="1">
    <citation type="journal article" date="2006" name="PLoS Biol.">
        <title>Macronuclear genome sequence of the ciliate Tetrahymena thermophila, a model eukaryote.</title>
        <authorList>
            <person name="Eisen J.A."/>
            <person name="Coyne R.S."/>
            <person name="Wu M."/>
            <person name="Wu D."/>
            <person name="Thiagarajan M."/>
            <person name="Wortman J.R."/>
            <person name="Badger J.H."/>
            <person name="Ren Q."/>
            <person name="Amedeo P."/>
            <person name="Jones K.M."/>
            <person name="Tallon L.J."/>
            <person name="Delcher A.L."/>
            <person name="Salzberg S.L."/>
            <person name="Silva J.C."/>
            <person name="Haas B.J."/>
            <person name="Majoros W.H."/>
            <person name="Farzad M."/>
            <person name="Carlton J.M."/>
            <person name="Smith R.K. Jr."/>
            <person name="Garg J."/>
            <person name="Pearlman R.E."/>
            <person name="Karrer K.M."/>
            <person name="Sun L."/>
            <person name="Manning G."/>
            <person name="Elde N.C."/>
            <person name="Turkewitz A.P."/>
            <person name="Asai D.J."/>
            <person name="Wilkes D.E."/>
            <person name="Wang Y."/>
            <person name="Cai H."/>
            <person name="Collins K."/>
            <person name="Stewart B.A."/>
            <person name="Lee S.R."/>
            <person name="Wilamowska K."/>
            <person name="Weinberg Z."/>
            <person name="Ruzzo W.L."/>
            <person name="Wloga D."/>
            <person name="Gaertig J."/>
            <person name="Frankel J."/>
            <person name="Tsao C.-C."/>
            <person name="Gorovsky M.A."/>
            <person name="Keeling P.J."/>
            <person name="Waller R.F."/>
            <person name="Patron N.J."/>
            <person name="Cherry J.M."/>
            <person name="Stover N.A."/>
            <person name="Krieger C.J."/>
            <person name="del Toro C."/>
            <person name="Ryder H.F."/>
            <person name="Williamson S.C."/>
            <person name="Barbeau R.A."/>
            <person name="Hamilton E.P."/>
            <person name="Orias E."/>
        </authorList>
    </citation>
    <scope>NUCLEOTIDE SEQUENCE [LARGE SCALE GENOMIC DNA]</scope>
    <source>
        <strain evidence="2">SB210</strain>
    </source>
</reference>
<sequence length="78" mass="9243">MNESNNLGDGIMKINTVKFKAVVLLNQLIDQLIQLFQKKRITLISKQKRIHYKEQFCIFVNKQDSKQTSIEEYKRNQA</sequence>
<dbReference type="EMBL" id="GG662282">
    <property type="protein sequence ID" value="EAS06553.1"/>
    <property type="molecule type" value="Genomic_DNA"/>
</dbReference>
<dbReference type="RefSeq" id="XP_001026798.1">
    <property type="nucleotide sequence ID" value="XM_001026798.1"/>
</dbReference>
<keyword evidence="2" id="KW-1185">Reference proteome</keyword>
<evidence type="ECO:0000313" key="2">
    <source>
        <dbReference type="Proteomes" id="UP000009168"/>
    </source>
</evidence>
<protein>
    <submittedName>
        <fullName evidence="1">Uncharacterized protein</fullName>
    </submittedName>
</protein>
<gene>
    <name evidence="1" type="ORF">TTHERM_01166290</name>
</gene>
<dbReference type="Proteomes" id="UP000009168">
    <property type="component" value="Unassembled WGS sequence"/>
</dbReference>
<organism evidence="1 2">
    <name type="scientific">Tetrahymena thermophila (strain SB210)</name>
    <dbReference type="NCBI Taxonomy" id="312017"/>
    <lineage>
        <taxon>Eukaryota</taxon>
        <taxon>Sar</taxon>
        <taxon>Alveolata</taxon>
        <taxon>Ciliophora</taxon>
        <taxon>Intramacronucleata</taxon>
        <taxon>Oligohymenophorea</taxon>
        <taxon>Hymenostomatida</taxon>
        <taxon>Tetrahymenina</taxon>
        <taxon>Tetrahymenidae</taxon>
        <taxon>Tetrahymena</taxon>
    </lineage>
</organism>
<dbReference type="InParanoid" id="Q24FJ7"/>
<dbReference type="KEGG" id="tet:TTHERM_01166290"/>
<name>Q24FJ7_TETTS</name>
<dbReference type="AlphaFoldDB" id="Q24FJ7"/>
<accession>Q24FJ7</accession>
<dbReference type="GeneID" id="7841056"/>
<dbReference type="HOGENOM" id="CLU_2627389_0_0_1"/>
<proteinExistence type="predicted"/>
<evidence type="ECO:0000313" key="1">
    <source>
        <dbReference type="EMBL" id="EAS06553.1"/>
    </source>
</evidence>